<feature type="domain" description="DUF5672" evidence="2">
    <location>
        <begin position="245"/>
        <end position="365"/>
    </location>
</feature>
<dbReference type="AlphaFoldDB" id="A0A813TRP0"/>
<sequence length="392" mass="45525">MVHRNDTFRKIFRYRIELIGVFLIFIIIVDYHINKVSKDFILLEDCIPNSGSSSGFNNKLTHYKNIAVIVELRSDPLLITIVLNVLQNIPESWPIQIFHFESNAQFINSSRLFKYIKLGKIILTKLHDYSGNYTVFTNTLFTNIEFWKQIREDCIPNSGSSSGFNNKLTHYKNIAVIVELRSDPLLITIVLNVLQNIPESWPIQIFHFESNAQFINSSRLFKYVKLGKIILTKLHDYSGNYTVFTNTLFTNIEFWKQIRGEKVLFFQLDSIMCSNSPHKISEYLKYDYIGAPWKTILPYGGNGGFSLRSKSKTLTLLRSVHYNGNQNEDIWYSIRFSNVGNMAPLNVSKTFAVETIYYDKPLAVHQLRIDKEDLKKLCHTCPEARLVPPYCM</sequence>
<evidence type="ECO:0000313" key="3">
    <source>
        <dbReference type="EMBL" id="CAF0818345.1"/>
    </source>
</evidence>
<name>A0A813TRP0_9BILA</name>
<organism evidence="3 4">
    <name type="scientific">Adineta steineri</name>
    <dbReference type="NCBI Taxonomy" id="433720"/>
    <lineage>
        <taxon>Eukaryota</taxon>
        <taxon>Metazoa</taxon>
        <taxon>Spiralia</taxon>
        <taxon>Gnathifera</taxon>
        <taxon>Rotifera</taxon>
        <taxon>Eurotatoria</taxon>
        <taxon>Bdelloidea</taxon>
        <taxon>Adinetida</taxon>
        <taxon>Adinetidae</taxon>
        <taxon>Adineta</taxon>
    </lineage>
</organism>
<evidence type="ECO:0000313" key="4">
    <source>
        <dbReference type="Proteomes" id="UP000663860"/>
    </source>
</evidence>
<keyword evidence="1" id="KW-0472">Membrane</keyword>
<dbReference type="Pfam" id="PF18922">
    <property type="entry name" value="DUF5672"/>
    <property type="match status" value="1"/>
</dbReference>
<proteinExistence type="predicted"/>
<accession>A0A813TRP0</accession>
<keyword evidence="1" id="KW-1133">Transmembrane helix</keyword>
<dbReference type="EMBL" id="CAJNOE010000052">
    <property type="protein sequence ID" value="CAF0818345.1"/>
    <property type="molecule type" value="Genomic_DNA"/>
</dbReference>
<keyword evidence="1" id="KW-0812">Transmembrane</keyword>
<gene>
    <name evidence="3" type="ORF">IZO911_LOCUS7856</name>
</gene>
<dbReference type="InterPro" id="IPR043729">
    <property type="entry name" value="DUF5672"/>
</dbReference>
<comment type="caution">
    <text evidence="3">The sequence shown here is derived from an EMBL/GenBank/DDBJ whole genome shotgun (WGS) entry which is preliminary data.</text>
</comment>
<dbReference type="Proteomes" id="UP000663860">
    <property type="component" value="Unassembled WGS sequence"/>
</dbReference>
<evidence type="ECO:0000259" key="2">
    <source>
        <dbReference type="Pfam" id="PF18922"/>
    </source>
</evidence>
<feature type="transmembrane region" description="Helical" evidence="1">
    <location>
        <begin position="12"/>
        <end position="33"/>
    </location>
</feature>
<reference evidence="3" key="1">
    <citation type="submission" date="2021-02" db="EMBL/GenBank/DDBJ databases">
        <authorList>
            <person name="Nowell W R."/>
        </authorList>
    </citation>
    <scope>NUCLEOTIDE SEQUENCE</scope>
</reference>
<evidence type="ECO:0000256" key="1">
    <source>
        <dbReference type="SAM" id="Phobius"/>
    </source>
</evidence>
<protein>
    <recommendedName>
        <fullName evidence="2">DUF5672 domain-containing protein</fullName>
    </recommendedName>
</protein>